<dbReference type="InterPro" id="IPR036179">
    <property type="entry name" value="Ig-like_dom_sf"/>
</dbReference>
<proteinExistence type="predicted"/>
<dbReference type="SUPFAM" id="SSF53300">
    <property type="entry name" value="vWA-like"/>
    <property type="match status" value="3"/>
</dbReference>
<gene>
    <name evidence="9" type="ORF">MCOR_57977</name>
</gene>
<dbReference type="InterPro" id="IPR003599">
    <property type="entry name" value="Ig_sub"/>
</dbReference>
<comment type="subcellular location">
    <subcellularLocation>
        <location evidence="1">Secreted</location>
    </subcellularLocation>
</comment>
<evidence type="ECO:0000256" key="3">
    <source>
        <dbReference type="ARBA" id="ARBA00022729"/>
    </source>
</evidence>
<evidence type="ECO:0000256" key="4">
    <source>
        <dbReference type="ARBA" id="ARBA00022737"/>
    </source>
</evidence>
<feature type="chain" id="PRO_5026992616" description="COL6A" evidence="6">
    <location>
        <begin position="23"/>
        <end position="700"/>
    </location>
</feature>
<keyword evidence="2" id="KW-0964">Secreted</keyword>
<keyword evidence="5" id="KW-0325">Glycoprotein</keyword>
<dbReference type="AlphaFoldDB" id="A0A6J8F3I1"/>
<dbReference type="PANTHER" id="PTHR24020">
    <property type="entry name" value="COLLAGEN ALPHA"/>
    <property type="match status" value="1"/>
</dbReference>
<evidence type="ECO:0000313" key="9">
    <source>
        <dbReference type="EMBL" id="CAC5426245.1"/>
    </source>
</evidence>
<reference evidence="9 10" key="1">
    <citation type="submission" date="2020-06" db="EMBL/GenBank/DDBJ databases">
        <authorList>
            <person name="Li R."/>
            <person name="Bekaert M."/>
        </authorList>
    </citation>
    <scope>NUCLEOTIDE SEQUENCE [LARGE SCALE GENOMIC DNA]</scope>
    <source>
        <strain evidence="10">wild</strain>
    </source>
</reference>
<accession>A0A6J8F3I1</accession>
<evidence type="ECO:0008006" key="11">
    <source>
        <dbReference type="Google" id="ProtNLM"/>
    </source>
</evidence>
<dbReference type="InterPro" id="IPR013783">
    <property type="entry name" value="Ig-like_fold"/>
</dbReference>
<dbReference type="InterPro" id="IPR050525">
    <property type="entry name" value="ECM_Assembly_Org"/>
</dbReference>
<dbReference type="InterPro" id="IPR036465">
    <property type="entry name" value="vWFA_dom_sf"/>
</dbReference>
<dbReference type="PROSITE" id="PS50835">
    <property type="entry name" value="IG_LIKE"/>
    <property type="match status" value="1"/>
</dbReference>
<name>A0A6J8F3I1_MYTCO</name>
<sequence>MPKNAVPLYIVLVLSLLDQISAQGDSDKADIVVAFHASSSTSREDFQSLLTFVKGLVSRVDFDEGRARLGVLAYGENPHVQFHLHEYRTWTDVYNAISNINDNVRSNIVDTSGALIESLIMFDYQYTRTDVSKAVFLITDAASTINDNYLSDLTLVMQNENIEVFPIGIGIWDKSELETIATSPKNVYTVSQYSKLQTLTNILRQDVQSLKPRETGYDLVVILDSSVSQEYFDWMTTFTKHLADTICIDDGEFKVGLLRYSTDSNVQFNLKDYQSSGNVRKAVDNVRYQGGITNTAQAIDTARTQMFRPDQGDRDYARNFILLITGQNKSLSTSDAWRAAERAEKDGIQLYVIGLNINDSVELDETSSHPLTTYQYLTKSKRELELVPPQIYADLLRMSKNPPSMRQRPTIPTVRVLSTRYPVKYRTSVTLECVVDSYPPHTKVTWYRVTNGDRTEMEKVTDYCGSTVNVPSLTINRADFYDNGNYVCTAENVAGVGSSEETRVIVSGACGLTKVDIVIILESSASVNDSNFQKMKNFCKDFLKNADLDSGNIQIGIVSYSTGVHIEFQMNDYSTSQDIMEAIDAIPYRNGSKNTADGLRIMRSQMFTAANGDRDGVPNVVLILTDGWSNISSQRTFSEAEQARAKGINIYSIGIGLRDTRELNDMASEPASENSFNIQDFDEFAAVSDQVFQAVCLGKL</sequence>
<feature type="domain" description="VWFA" evidence="7">
    <location>
        <begin position="218"/>
        <end position="395"/>
    </location>
</feature>
<dbReference type="Pfam" id="PF13927">
    <property type="entry name" value="Ig_3"/>
    <property type="match status" value="1"/>
</dbReference>
<feature type="domain" description="Ig-like" evidence="8">
    <location>
        <begin position="412"/>
        <end position="505"/>
    </location>
</feature>
<dbReference type="SMART" id="SM00408">
    <property type="entry name" value="IGc2"/>
    <property type="match status" value="1"/>
</dbReference>
<dbReference type="SMART" id="SM00409">
    <property type="entry name" value="IG"/>
    <property type="match status" value="1"/>
</dbReference>
<dbReference type="InterPro" id="IPR002035">
    <property type="entry name" value="VWF_A"/>
</dbReference>
<evidence type="ECO:0000256" key="2">
    <source>
        <dbReference type="ARBA" id="ARBA00022525"/>
    </source>
</evidence>
<dbReference type="PANTHER" id="PTHR24020:SF20">
    <property type="entry name" value="PH DOMAIN-CONTAINING PROTEIN"/>
    <property type="match status" value="1"/>
</dbReference>
<keyword evidence="3 6" id="KW-0732">Signal</keyword>
<dbReference type="Gene3D" id="3.40.50.410">
    <property type="entry name" value="von Willebrand factor, type A domain"/>
    <property type="match status" value="3"/>
</dbReference>
<evidence type="ECO:0000313" key="10">
    <source>
        <dbReference type="Proteomes" id="UP000507470"/>
    </source>
</evidence>
<protein>
    <recommendedName>
        <fullName evidence="11">COL6A</fullName>
    </recommendedName>
</protein>
<evidence type="ECO:0000259" key="7">
    <source>
        <dbReference type="PROSITE" id="PS50234"/>
    </source>
</evidence>
<dbReference type="OrthoDB" id="199024at2759"/>
<dbReference type="SMART" id="SM00327">
    <property type="entry name" value="VWA"/>
    <property type="match status" value="3"/>
</dbReference>
<organism evidence="9 10">
    <name type="scientific">Mytilus coruscus</name>
    <name type="common">Sea mussel</name>
    <dbReference type="NCBI Taxonomy" id="42192"/>
    <lineage>
        <taxon>Eukaryota</taxon>
        <taxon>Metazoa</taxon>
        <taxon>Spiralia</taxon>
        <taxon>Lophotrochozoa</taxon>
        <taxon>Mollusca</taxon>
        <taxon>Bivalvia</taxon>
        <taxon>Autobranchia</taxon>
        <taxon>Pteriomorphia</taxon>
        <taxon>Mytilida</taxon>
        <taxon>Mytiloidea</taxon>
        <taxon>Mytilidae</taxon>
        <taxon>Mytilinae</taxon>
        <taxon>Mytilus</taxon>
    </lineage>
</organism>
<keyword evidence="4" id="KW-0677">Repeat</keyword>
<evidence type="ECO:0000256" key="1">
    <source>
        <dbReference type="ARBA" id="ARBA00004613"/>
    </source>
</evidence>
<evidence type="ECO:0000256" key="5">
    <source>
        <dbReference type="ARBA" id="ARBA00023180"/>
    </source>
</evidence>
<dbReference type="PROSITE" id="PS50234">
    <property type="entry name" value="VWFA"/>
    <property type="match status" value="3"/>
</dbReference>
<dbReference type="EMBL" id="CACVKT020010412">
    <property type="protein sequence ID" value="CAC5426245.1"/>
    <property type="molecule type" value="Genomic_DNA"/>
</dbReference>
<keyword evidence="10" id="KW-1185">Reference proteome</keyword>
<dbReference type="Gene3D" id="2.60.40.10">
    <property type="entry name" value="Immunoglobulins"/>
    <property type="match status" value="1"/>
</dbReference>
<dbReference type="GO" id="GO:0005576">
    <property type="term" value="C:extracellular region"/>
    <property type="evidence" value="ECO:0007669"/>
    <property type="project" value="UniProtKB-SubCell"/>
</dbReference>
<dbReference type="FunFam" id="3.40.50.410:FF:000004">
    <property type="entry name" value="collagen alpha-6(VI) chain"/>
    <property type="match status" value="1"/>
</dbReference>
<dbReference type="CDD" id="cd01450">
    <property type="entry name" value="vWFA_subfamily_ECM"/>
    <property type="match status" value="2"/>
</dbReference>
<feature type="signal peptide" evidence="6">
    <location>
        <begin position="1"/>
        <end position="22"/>
    </location>
</feature>
<feature type="domain" description="VWFA" evidence="7">
    <location>
        <begin position="30"/>
        <end position="203"/>
    </location>
</feature>
<feature type="domain" description="VWFA" evidence="7">
    <location>
        <begin position="516"/>
        <end position="695"/>
    </location>
</feature>
<dbReference type="Proteomes" id="UP000507470">
    <property type="component" value="Unassembled WGS sequence"/>
</dbReference>
<dbReference type="Pfam" id="PF00092">
    <property type="entry name" value="VWA"/>
    <property type="match status" value="3"/>
</dbReference>
<dbReference type="PRINTS" id="PR00453">
    <property type="entry name" value="VWFADOMAIN"/>
</dbReference>
<dbReference type="CDD" id="cd00096">
    <property type="entry name" value="Ig"/>
    <property type="match status" value="1"/>
</dbReference>
<dbReference type="SUPFAM" id="SSF48726">
    <property type="entry name" value="Immunoglobulin"/>
    <property type="match status" value="1"/>
</dbReference>
<dbReference type="InterPro" id="IPR003598">
    <property type="entry name" value="Ig_sub2"/>
</dbReference>
<dbReference type="InterPro" id="IPR007110">
    <property type="entry name" value="Ig-like_dom"/>
</dbReference>
<evidence type="ECO:0000256" key="6">
    <source>
        <dbReference type="SAM" id="SignalP"/>
    </source>
</evidence>
<evidence type="ECO:0000259" key="8">
    <source>
        <dbReference type="PROSITE" id="PS50835"/>
    </source>
</evidence>